<evidence type="ECO:0000313" key="3">
    <source>
        <dbReference type="Proteomes" id="UP000297998"/>
    </source>
</evidence>
<gene>
    <name evidence="2" type="ORF">E4J94_14935</name>
</gene>
<feature type="signal peptide" evidence="1">
    <location>
        <begin position="1"/>
        <end position="21"/>
    </location>
</feature>
<organism evidence="2 3">
    <name type="scientific">Empedobacter tilapiae</name>
    <dbReference type="NCBI Taxonomy" id="2491114"/>
    <lineage>
        <taxon>Bacteria</taxon>
        <taxon>Pseudomonadati</taxon>
        <taxon>Bacteroidota</taxon>
        <taxon>Flavobacteriia</taxon>
        <taxon>Flavobacteriales</taxon>
        <taxon>Weeksellaceae</taxon>
        <taxon>Empedobacter</taxon>
    </lineage>
</organism>
<accession>A0A4Z1B6M7</accession>
<feature type="chain" id="PRO_5021470493" description="DUF4595 domain-containing protein" evidence="1">
    <location>
        <begin position="22"/>
        <end position="247"/>
    </location>
</feature>
<dbReference type="RefSeq" id="WP_135836593.1">
    <property type="nucleotide sequence ID" value="NZ_CAUQWU010000001.1"/>
</dbReference>
<dbReference type="EMBL" id="SRPE01000011">
    <property type="protein sequence ID" value="TGN23744.1"/>
    <property type="molecule type" value="Genomic_DNA"/>
</dbReference>
<evidence type="ECO:0000256" key="1">
    <source>
        <dbReference type="SAM" id="SignalP"/>
    </source>
</evidence>
<name>A0A4Z1B6M7_9FLAO</name>
<sequence>MKKIILFTFLTFSFISFTSCSSDDDSKTNQNNIVEKRLIERITYTEGYDSKLVENFIYDNQSGFVSERISSNVNEVNISKYEYSNNKVIEKRYRNNNLRNTNIYSLKDNIYTIQSFDSDDLLISTSVNKIENKKIVSSKKYNNKGEVIYDSSIEYKDNFLTEIETESISNVKTIRTFLSNKIKNFNAPFAYIVTNDQPLNKTTETFLNGNIKYNETKYEFDKDFYPIKVTTITQNGNNIITINTYNK</sequence>
<keyword evidence="3" id="KW-1185">Reference proteome</keyword>
<dbReference type="PROSITE" id="PS51257">
    <property type="entry name" value="PROKAR_LIPOPROTEIN"/>
    <property type="match status" value="1"/>
</dbReference>
<protein>
    <recommendedName>
        <fullName evidence="4">DUF4595 domain-containing protein</fullName>
    </recommendedName>
</protein>
<evidence type="ECO:0008006" key="4">
    <source>
        <dbReference type="Google" id="ProtNLM"/>
    </source>
</evidence>
<keyword evidence="1" id="KW-0732">Signal</keyword>
<dbReference type="AlphaFoldDB" id="A0A4Z1B6M7"/>
<comment type="caution">
    <text evidence="2">The sequence shown here is derived from an EMBL/GenBank/DDBJ whole genome shotgun (WGS) entry which is preliminary data.</text>
</comment>
<dbReference type="Proteomes" id="UP000297998">
    <property type="component" value="Unassembled WGS sequence"/>
</dbReference>
<proteinExistence type="predicted"/>
<evidence type="ECO:0000313" key="2">
    <source>
        <dbReference type="EMBL" id="TGN23744.1"/>
    </source>
</evidence>
<reference evidence="2 3" key="1">
    <citation type="submission" date="2019-03" db="EMBL/GenBank/DDBJ databases">
        <title>Empedobacter tilapiae sp. nov., isolated from an intestine of Nile tilapia Oreochromis niloticus.</title>
        <authorList>
            <person name="Kim Y.-O."/>
            <person name="Yoon J.-H."/>
        </authorList>
    </citation>
    <scope>NUCLEOTIDE SEQUENCE [LARGE SCALE GENOMIC DNA]</scope>
    <source>
        <strain evidence="2 3">MRS2</strain>
    </source>
</reference>